<dbReference type="GO" id="GO:0032259">
    <property type="term" value="P:methylation"/>
    <property type="evidence" value="ECO:0007669"/>
    <property type="project" value="UniProtKB-KW"/>
</dbReference>
<dbReference type="EC" id="2.1.1.228" evidence="7"/>
<reference evidence="7 8" key="1">
    <citation type="submission" date="2023-04" db="EMBL/GenBank/DDBJ databases">
        <title>Genome of Basidiobolus ranarum AG-B5.</title>
        <authorList>
            <person name="Stajich J.E."/>
            <person name="Carter-House D."/>
            <person name="Gryganskyi A."/>
        </authorList>
    </citation>
    <scope>NUCLEOTIDE SEQUENCE [LARGE SCALE GENOMIC DNA]</scope>
    <source>
        <strain evidence="7 8">AG-B5</strain>
    </source>
</reference>
<dbReference type="Proteomes" id="UP001479436">
    <property type="component" value="Unassembled WGS sequence"/>
</dbReference>
<dbReference type="PROSITE" id="PS51684">
    <property type="entry name" value="SAM_MT_TRM5_TYW2"/>
    <property type="match status" value="1"/>
</dbReference>
<evidence type="ECO:0000256" key="5">
    <source>
        <dbReference type="ARBA" id="ARBA00022694"/>
    </source>
</evidence>
<dbReference type="PANTHER" id="PTHR23245">
    <property type="entry name" value="TRNA METHYLTRANSFERASE"/>
    <property type="match status" value="1"/>
</dbReference>
<evidence type="ECO:0000256" key="4">
    <source>
        <dbReference type="ARBA" id="ARBA00022691"/>
    </source>
</evidence>
<name>A0ABR2VXH7_9FUNG</name>
<keyword evidence="1" id="KW-0963">Cytoplasm</keyword>
<evidence type="ECO:0000259" key="6">
    <source>
        <dbReference type="PROSITE" id="PS51684"/>
    </source>
</evidence>
<keyword evidence="5" id="KW-0819">tRNA processing</keyword>
<dbReference type="Gene3D" id="3.40.50.150">
    <property type="entry name" value="Vaccinia Virus protein VP39"/>
    <property type="match status" value="1"/>
</dbReference>
<evidence type="ECO:0000313" key="8">
    <source>
        <dbReference type="Proteomes" id="UP001479436"/>
    </source>
</evidence>
<keyword evidence="4" id="KW-0949">S-adenosyl-L-methionine</keyword>
<evidence type="ECO:0000256" key="3">
    <source>
        <dbReference type="ARBA" id="ARBA00022679"/>
    </source>
</evidence>
<evidence type="ECO:0000256" key="2">
    <source>
        <dbReference type="ARBA" id="ARBA00022603"/>
    </source>
</evidence>
<proteinExistence type="predicted"/>
<dbReference type="GO" id="GO:0052906">
    <property type="term" value="F:tRNA (guanine(37)-N1)-methyltransferase activity"/>
    <property type="evidence" value="ECO:0007669"/>
    <property type="project" value="UniProtKB-EC"/>
</dbReference>
<dbReference type="PANTHER" id="PTHR23245:SF36">
    <property type="entry name" value="TRNA (GUANINE(37)-N1)-METHYLTRANSFERASE"/>
    <property type="match status" value="1"/>
</dbReference>
<keyword evidence="2 7" id="KW-0489">Methyltransferase</keyword>
<evidence type="ECO:0000256" key="1">
    <source>
        <dbReference type="ARBA" id="ARBA00022490"/>
    </source>
</evidence>
<dbReference type="EMBL" id="JASJQH010007433">
    <property type="protein sequence ID" value="KAK9709123.1"/>
    <property type="molecule type" value="Genomic_DNA"/>
</dbReference>
<feature type="domain" description="SAM-dependent methyltransferase TRM5/TYW2-type" evidence="6">
    <location>
        <begin position="1"/>
        <end position="149"/>
    </location>
</feature>
<dbReference type="InterPro" id="IPR030382">
    <property type="entry name" value="MeTrfase_TRM5/TYW2"/>
</dbReference>
<accession>A0ABR2VXH7</accession>
<dbReference type="SUPFAM" id="SSF53335">
    <property type="entry name" value="S-adenosyl-L-methionine-dependent methyltransferases"/>
    <property type="match status" value="1"/>
</dbReference>
<dbReference type="Pfam" id="PF02475">
    <property type="entry name" value="TRM5-TYW2_MTfase"/>
    <property type="match status" value="1"/>
</dbReference>
<sequence length="149" mass="17040">MAGVGPFALPASKKGCIVHANDLNPESYKWLCENIRLNKVKTCFAHNLDGREMIFKSVEKLNHQRASDKPVQIFQHYLMNLPDSAIEFLDGFVGIFKDFHELLDVPETEYPMVHCHCFSRSENPREDILEVSKKMIPSSHLISSRSIHS</sequence>
<gene>
    <name evidence="7" type="primary">TRM5_2</name>
    <name evidence="7" type="ORF">K7432_009245</name>
</gene>
<keyword evidence="3 7" id="KW-0808">Transferase</keyword>
<dbReference type="InterPro" id="IPR029063">
    <property type="entry name" value="SAM-dependent_MTases_sf"/>
</dbReference>
<keyword evidence="8" id="KW-1185">Reference proteome</keyword>
<comment type="caution">
    <text evidence="7">The sequence shown here is derived from an EMBL/GenBank/DDBJ whole genome shotgun (WGS) entry which is preliminary data.</text>
</comment>
<evidence type="ECO:0000313" key="7">
    <source>
        <dbReference type="EMBL" id="KAK9709123.1"/>
    </source>
</evidence>
<organism evidence="7 8">
    <name type="scientific">Basidiobolus ranarum</name>
    <dbReference type="NCBI Taxonomy" id="34480"/>
    <lineage>
        <taxon>Eukaryota</taxon>
        <taxon>Fungi</taxon>
        <taxon>Fungi incertae sedis</taxon>
        <taxon>Zoopagomycota</taxon>
        <taxon>Entomophthoromycotina</taxon>
        <taxon>Basidiobolomycetes</taxon>
        <taxon>Basidiobolales</taxon>
        <taxon>Basidiobolaceae</taxon>
        <taxon>Basidiobolus</taxon>
    </lineage>
</organism>
<protein>
    <submittedName>
        <fullName evidence="7">tRNA(M(1)G37)methyltransferase</fullName>
        <ecNumber evidence="7">2.1.1.228</ecNumber>
    </submittedName>
</protein>
<dbReference type="InterPro" id="IPR056743">
    <property type="entry name" value="TRM5-TYW2-like_MTfase"/>
</dbReference>